<evidence type="ECO:0000313" key="5">
    <source>
        <dbReference type="EMBL" id="GFC95040.1"/>
    </source>
</evidence>
<evidence type="ECO:0000256" key="2">
    <source>
        <dbReference type="ARBA" id="ARBA00011738"/>
    </source>
</evidence>
<dbReference type="InterPro" id="IPR044859">
    <property type="entry name" value="Allene_oxi_cyc_Dirigent"/>
</dbReference>
<comment type="function">
    <text evidence="4">Dirigent proteins impart stereoselectivity on the phenoxy radical-coupling reaction, yielding optically active lignans from two molecules of coniferyl alcohol in the biosynthesis of lignans, flavonolignans, and alkaloids and thus plays a central role in plant secondary metabolism.</text>
</comment>
<keyword evidence="3 4" id="KW-0964">Secreted</keyword>
<dbReference type="PANTHER" id="PTHR21495">
    <property type="entry name" value="NUCLEOPORIN-RELATED"/>
    <property type="match status" value="1"/>
</dbReference>
<proteinExistence type="inferred from homology"/>
<dbReference type="AlphaFoldDB" id="A0A699SCM3"/>
<comment type="subcellular location">
    <subcellularLocation>
        <location evidence="4">Secreted</location>
        <location evidence="4">Extracellular space</location>
        <location evidence="4">Apoplast</location>
    </subcellularLocation>
</comment>
<protein>
    <recommendedName>
        <fullName evidence="4">Dirigent protein</fullName>
    </recommendedName>
</protein>
<evidence type="ECO:0000256" key="4">
    <source>
        <dbReference type="RuleBase" id="RU363099"/>
    </source>
</evidence>
<comment type="caution">
    <text evidence="5">The sequence shown here is derived from an EMBL/GenBank/DDBJ whole genome shotgun (WGS) entry which is preliminary data.</text>
</comment>
<dbReference type="InterPro" id="IPR004265">
    <property type="entry name" value="Dirigent"/>
</dbReference>
<evidence type="ECO:0000256" key="3">
    <source>
        <dbReference type="ARBA" id="ARBA00022525"/>
    </source>
</evidence>
<organism evidence="5">
    <name type="scientific">Tanacetum cinerariifolium</name>
    <name type="common">Dalmatian daisy</name>
    <name type="synonym">Chrysanthemum cinerariifolium</name>
    <dbReference type="NCBI Taxonomy" id="118510"/>
    <lineage>
        <taxon>Eukaryota</taxon>
        <taxon>Viridiplantae</taxon>
        <taxon>Streptophyta</taxon>
        <taxon>Embryophyta</taxon>
        <taxon>Tracheophyta</taxon>
        <taxon>Spermatophyta</taxon>
        <taxon>Magnoliopsida</taxon>
        <taxon>eudicotyledons</taxon>
        <taxon>Gunneridae</taxon>
        <taxon>Pentapetalae</taxon>
        <taxon>asterids</taxon>
        <taxon>campanulids</taxon>
        <taxon>Asterales</taxon>
        <taxon>Asteraceae</taxon>
        <taxon>Asteroideae</taxon>
        <taxon>Anthemideae</taxon>
        <taxon>Anthemidinae</taxon>
        <taxon>Tanacetum</taxon>
    </lineage>
</organism>
<reference evidence="5" key="1">
    <citation type="journal article" date="2019" name="Sci. Rep.">
        <title>Draft genome of Tanacetum cinerariifolium, the natural source of mosquito coil.</title>
        <authorList>
            <person name="Yamashiro T."/>
            <person name="Shiraishi A."/>
            <person name="Satake H."/>
            <person name="Nakayama K."/>
        </authorList>
    </citation>
    <scope>NUCLEOTIDE SEQUENCE</scope>
</reference>
<comment type="subunit">
    <text evidence="2 4">Homodimer.</text>
</comment>
<dbReference type="Gene3D" id="2.40.480.10">
    <property type="entry name" value="Allene oxide cyclase-like"/>
    <property type="match status" value="1"/>
</dbReference>
<comment type="similarity">
    <text evidence="1 4">Belongs to the plant dirigent protein family.</text>
</comment>
<keyword evidence="4" id="KW-0052">Apoplast</keyword>
<sequence>GPERNSTRVGRAQGMYASADFKEFSFMMVQNYVFDDERFNGSSLSILGRNPILSAVREFPVVGGSGVFRFASGYAEARTYFFNVTSGDAIVEYDVYVLHY</sequence>
<dbReference type="Pfam" id="PF03018">
    <property type="entry name" value="Dirigent"/>
    <property type="match status" value="1"/>
</dbReference>
<gene>
    <name evidence="5" type="ORF">Tci_867010</name>
</gene>
<accession>A0A699SCM3</accession>
<dbReference type="EMBL" id="BKCJ011152143">
    <property type="protein sequence ID" value="GFC95040.1"/>
    <property type="molecule type" value="Genomic_DNA"/>
</dbReference>
<dbReference type="GO" id="GO:0009699">
    <property type="term" value="P:phenylpropanoid biosynthetic process"/>
    <property type="evidence" value="ECO:0007669"/>
    <property type="project" value="UniProtKB-ARBA"/>
</dbReference>
<feature type="non-terminal residue" evidence="5">
    <location>
        <position position="1"/>
    </location>
</feature>
<name>A0A699SCM3_TANCI</name>
<dbReference type="GO" id="GO:0048046">
    <property type="term" value="C:apoplast"/>
    <property type="evidence" value="ECO:0007669"/>
    <property type="project" value="UniProtKB-SubCell"/>
</dbReference>
<evidence type="ECO:0000256" key="1">
    <source>
        <dbReference type="ARBA" id="ARBA00010746"/>
    </source>
</evidence>